<protein>
    <submittedName>
        <fullName evidence="1">Uncharacterized protein</fullName>
    </submittedName>
</protein>
<gene>
    <name evidence="1" type="ORF">HNP86_002015</name>
</gene>
<proteinExistence type="predicted"/>
<name>A0A7J9P1E2_METMI</name>
<organism evidence="1 2">
    <name type="scientific">Methanococcus maripaludis</name>
    <name type="common">Methanococcus deltae</name>
    <dbReference type="NCBI Taxonomy" id="39152"/>
    <lineage>
        <taxon>Archaea</taxon>
        <taxon>Methanobacteriati</taxon>
        <taxon>Methanobacteriota</taxon>
        <taxon>Methanomada group</taxon>
        <taxon>Methanococci</taxon>
        <taxon>Methanococcales</taxon>
        <taxon>Methanococcaceae</taxon>
        <taxon>Methanococcus</taxon>
    </lineage>
</organism>
<accession>A0A7J9P1E2</accession>
<dbReference type="RefSeq" id="WP_181501675.1">
    <property type="nucleotide sequence ID" value="NZ_JACDUH010000003.1"/>
</dbReference>
<reference evidence="1 2" key="1">
    <citation type="submission" date="2020-07" db="EMBL/GenBank/DDBJ databases">
        <title>Genomic Encyclopedia of Type Strains, Phase IV (KMG-V): Genome sequencing to study the core and pangenomes of soil and plant-associated prokaryotes.</title>
        <authorList>
            <person name="Whitman W."/>
        </authorList>
    </citation>
    <scope>NUCLEOTIDE SEQUENCE [LARGE SCALE GENOMIC DNA]</scope>
    <source>
        <strain evidence="1 2">A1</strain>
    </source>
</reference>
<comment type="caution">
    <text evidence="1">The sequence shown here is derived from an EMBL/GenBank/DDBJ whole genome shotgun (WGS) entry which is preliminary data.</text>
</comment>
<sequence>MHETLDHIKLAGLKDLATSVTMLYIISLHKHPEELDKLTKMIISGCSRDDFAMAAAADFNTVITADMNPVVATMVSEMFQYLDLDIVSAELMIHLRDKRVSPQ</sequence>
<evidence type="ECO:0000313" key="2">
    <source>
        <dbReference type="Proteomes" id="UP000564425"/>
    </source>
</evidence>
<dbReference type="AlphaFoldDB" id="A0A7J9P1E2"/>
<dbReference type="EMBL" id="JACDUH010000003">
    <property type="protein sequence ID" value="MBA2851856.1"/>
    <property type="molecule type" value="Genomic_DNA"/>
</dbReference>
<dbReference type="Proteomes" id="UP000564425">
    <property type="component" value="Unassembled WGS sequence"/>
</dbReference>
<evidence type="ECO:0000313" key="1">
    <source>
        <dbReference type="EMBL" id="MBA2851856.1"/>
    </source>
</evidence>